<dbReference type="InterPro" id="IPR012349">
    <property type="entry name" value="Split_barrel_FMN-bd"/>
</dbReference>
<sequence>MAAPRHASALARAARQPAADLRRRDRGAPDDAWIRERLRAAAVGTLATVRDGQPFLNANLFAYEEAVDGLGTIWLHTAHVGRTAANVALGAPAPVCFSVFEMGRMLPASRALEFSVEYAGVVAFGSGLVVEDAAAQRHGLALIMAKYAAHLQPETDYEPPTDADLARTSVFRVEIESWSGKTKAAPDDVPGAYRWPATGAPT</sequence>
<feature type="region of interest" description="Disordered" evidence="1">
    <location>
        <begin position="1"/>
        <end position="26"/>
    </location>
</feature>
<dbReference type="Pfam" id="PF12900">
    <property type="entry name" value="Pyridox_ox_2"/>
    <property type="match status" value="1"/>
</dbReference>
<evidence type="ECO:0008006" key="4">
    <source>
        <dbReference type="Google" id="ProtNLM"/>
    </source>
</evidence>
<name>A0A271IVP8_9BACT</name>
<comment type="caution">
    <text evidence="2">The sequence shown here is derived from an EMBL/GenBank/DDBJ whole genome shotgun (WGS) entry which is preliminary data.</text>
</comment>
<evidence type="ECO:0000313" key="3">
    <source>
        <dbReference type="Proteomes" id="UP000216339"/>
    </source>
</evidence>
<keyword evidence="3" id="KW-1185">Reference proteome</keyword>
<dbReference type="SUPFAM" id="SSF50475">
    <property type="entry name" value="FMN-binding split barrel"/>
    <property type="match status" value="1"/>
</dbReference>
<reference evidence="2 3" key="1">
    <citation type="submission" date="2016-11" db="EMBL/GenBank/DDBJ databases">
        <title>Study of marine rhodopsin-containing bacteria.</title>
        <authorList>
            <person name="Yoshizawa S."/>
            <person name="Kumagai Y."/>
            <person name="Kogure K."/>
        </authorList>
    </citation>
    <scope>NUCLEOTIDE SEQUENCE [LARGE SCALE GENOMIC DNA]</scope>
    <source>
        <strain evidence="2 3">SAORIC-28</strain>
    </source>
</reference>
<gene>
    <name evidence="2" type="ORF">BSZ37_02160</name>
</gene>
<dbReference type="Gene3D" id="2.30.110.10">
    <property type="entry name" value="Electron Transport, Fmn-binding Protein, Chain A"/>
    <property type="match status" value="1"/>
</dbReference>
<dbReference type="EMBL" id="MQWD01000001">
    <property type="protein sequence ID" value="PAP75331.1"/>
    <property type="molecule type" value="Genomic_DNA"/>
</dbReference>
<feature type="region of interest" description="Disordered" evidence="1">
    <location>
        <begin position="182"/>
        <end position="202"/>
    </location>
</feature>
<dbReference type="PANTHER" id="PTHR34071">
    <property type="entry name" value="5-NITROIMIDAZOLE ANTIBIOTICS RESISTANCE PROTEIN, NIMA-FAMILY-RELATED PROTEIN-RELATED"/>
    <property type="match status" value="1"/>
</dbReference>
<feature type="compositionally biased region" description="Low complexity" evidence="1">
    <location>
        <begin position="1"/>
        <end position="19"/>
    </location>
</feature>
<dbReference type="PANTHER" id="PTHR34071:SF2">
    <property type="entry name" value="FLAVIN-NUCLEOTIDE-BINDING PROTEIN"/>
    <property type="match status" value="1"/>
</dbReference>
<accession>A0A271IVP8</accession>
<dbReference type="Proteomes" id="UP000216339">
    <property type="component" value="Unassembled WGS sequence"/>
</dbReference>
<dbReference type="AlphaFoldDB" id="A0A271IVP8"/>
<proteinExistence type="predicted"/>
<protein>
    <recommendedName>
        <fullName evidence="4">NimA</fullName>
    </recommendedName>
</protein>
<dbReference type="RefSeq" id="WP_179299434.1">
    <property type="nucleotide sequence ID" value="NZ_MQWD01000001.1"/>
</dbReference>
<evidence type="ECO:0000313" key="2">
    <source>
        <dbReference type="EMBL" id="PAP75331.1"/>
    </source>
</evidence>
<evidence type="ECO:0000256" key="1">
    <source>
        <dbReference type="SAM" id="MobiDB-lite"/>
    </source>
</evidence>
<organism evidence="2 3">
    <name type="scientific">Rubrivirga marina</name>
    <dbReference type="NCBI Taxonomy" id="1196024"/>
    <lineage>
        <taxon>Bacteria</taxon>
        <taxon>Pseudomonadati</taxon>
        <taxon>Rhodothermota</taxon>
        <taxon>Rhodothermia</taxon>
        <taxon>Rhodothermales</taxon>
        <taxon>Rubricoccaceae</taxon>
        <taxon>Rubrivirga</taxon>
    </lineage>
</organism>
<dbReference type="InterPro" id="IPR024747">
    <property type="entry name" value="Pyridox_Oxase-rel"/>
</dbReference>